<dbReference type="CDD" id="cd02440">
    <property type="entry name" value="AdoMet_MTases"/>
    <property type="match status" value="1"/>
</dbReference>
<organism evidence="4 5">
    <name type="scientific">Streptacidiphilus jiangxiensis</name>
    <dbReference type="NCBI Taxonomy" id="235985"/>
    <lineage>
        <taxon>Bacteria</taxon>
        <taxon>Bacillati</taxon>
        <taxon>Actinomycetota</taxon>
        <taxon>Actinomycetes</taxon>
        <taxon>Kitasatosporales</taxon>
        <taxon>Streptomycetaceae</taxon>
        <taxon>Streptacidiphilus</taxon>
    </lineage>
</organism>
<evidence type="ECO:0000256" key="1">
    <source>
        <dbReference type="ARBA" id="ARBA00022603"/>
    </source>
</evidence>
<proteinExistence type="predicted"/>
<dbReference type="PANTHER" id="PTHR43861">
    <property type="entry name" value="TRANS-ACONITATE 2-METHYLTRANSFERASE-RELATED"/>
    <property type="match status" value="1"/>
</dbReference>
<evidence type="ECO:0000259" key="3">
    <source>
        <dbReference type="Pfam" id="PF13649"/>
    </source>
</evidence>
<keyword evidence="5" id="KW-1185">Reference proteome</keyword>
<gene>
    <name evidence="4" type="ORF">SAMN05414137_119125</name>
</gene>
<accession>A0A1H7W1K2</accession>
<dbReference type="eggNOG" id="COG2226">
    <property type="taxonomic scope" value="Bacteria"/>
</dbReference>
<sequence length="254" mass="27971">MDFTPDAFTPDAFTPDDAVALYDEMYRWDGANVPSDRFFDLLVHDADSVLDIGCGTGMMLHQARDAGHTGRLVGLDPDLPSLRRARRRTDIEWVEGVAVDSARWQDEFALATMASNAFQCLVTDEDLRASLAAIHGALRPGGRFAFETRNPAARAWEGWIPSAVQTIAGGGWDLRQWHEVESVIDDTVTFTETTARPDGTVLDVGRTTLRFLGETELDTFLTHAGFAVELRQGDWEGGPVTDTSRSIVTVAVKR</sequence>
<dbReference type="GO" id="GO:0032259">
    <property type="term" value="P:methylation"/>
    <property type="evidence" value="ECO:0007669"/>
    <property type="project" value="UniProtKB-KW"/>
</dbReference>
<dbReference type="Pfam" id="PF13649">
    <property type="entry name" value="Methyltransf_25"/>
    <property type="match status" value="1"/>
</dbReference>
<dbReference type="STRING" id="235985.SAMN05414137_119125"/>
<dbReference type="GO" id="GO:0017000">
    <property type="term" value="P:antibiotic biosynthetic process"/>
    <property type="evidence" value="ECO:0007669"/>
    <property type="project" value="UniProtKB-ARBA"/>
</dbReference>
<dbReference type="PANTHER" id="PTHR43861:SF1">
    <property type="entry name" value="TRANS-ACONITATE 2-METHYLTRANSFERASE"/>
    <property type="match status" value="1"/>
</dbReference>
<dbReference type="Gene3D" id="3.40.50.150">
    <property type="entry name" value="Vaccinia Virus protein VP39"/>
    <property type="match status" value="1"/>
</dbReference>
<dbReference type="AlphaFoldDB" id="A0A1H7W1K2"/>
<feature type="domain" description="Methyltransferase" evidence="3">
    <location>
        <begin position="49"/>
        <end position="142"/>
    </location>
</feature>
<dbReference type="GO" id="GO:0008168">
    <property type="term" value="F:methyltransferase activity"/>
    <property type="evidence" value="ECO:0007669"/>
    <property type="project" value="UniProtKB-KW"/>
</dbReference>
<dbReference type="InterPro" id="IPR041698">
    <property type="entry name" value="Methyltransf_25"/>
</dbReference>
<evidence type="ECO:0000313" key="4">
    <source>
        <dbReference type="EMBL" id="SEM14898.1"/>
    </source>
</evidence>
<protein>
    <submittedName>
        <fullName evidence="4">Methyltransferase domain-containing protein</fullName>
    </submittedName>
</protein>
<dbReference type="SUPFAM" id="SSF53335">
    <property type="entry name" value="S-adenosyl-L-methionine-dependent methyltransferases"/>
    <property type="match status" value="1"/>
</dbReference>
<reference evidence="5" key="1">
    <citation type="submission" date="2016-10" db="EMBL/GenBank/DDBJ databases">
        <authorList>
            <person name="Varghese N."/>
        </authorList>
    </citation>
    <scope>NUCLEOTIDE SEQUENCE [LARGE SCALE GENOMIC DNA]</scope>
    <source>
        <strain evidence="5">DSM 45096 / BCRC 16803 / CGMCC 4.1857 / CIP 109030 / JCM 12277 / KCTC 19219 / NBRC 100920 / 33214</strain>
    </source>
</reference>
<dbReference type="EMBL" id="FOAZ01000019">
    <property type="protein sequence ID" value="SEM14898.1"/>
    <property type="molecule type" value="Genomic_DNA"/>
</dbReference>
<evidence type="ECO:0000313" key="5">
    <source>
        <dbReference type="Proteomes" id="UP000183015"/>
    </source>
</evidence>
<dbReference type="InterPro" id="IPR029063">
    <property type="entry name" value="SAM-dependent_MTases_sf"/>
</dbReference>
<keyword evidence="1 4" id="KW-0489">Methyltransferase</keyword>
<name>A0A1H7W1K2_STRJI</name>
<evidence type="ECO:0000256" key="2">
    <source>
        <dbReference type="ARBA" id="ARBA00022679"/>
    </source>
</evidence>
<dbReference type="RefSeq" id="WP_236655921.1">
    <property type="nucleotide sequence ID" value="NZ_BBPN01000007.1"/>
</dbReference>
<keyword evidence="2 4" id="KW-0808">Transferase</keyword>
<dbReference type="Proteomes" id="UP000183015">
    <property type="component" value="Unassembled WGS sequence"/>
</dbReference>